<feature type="binding site" evidence="11">
    <location>
        <position position="480"/>
    </location>
    <ligand>
        <name>Mn(2+)</name>
        <dbReference type="ChEBI" id="CHEBI:29035"/>
    </ligand>
</feature>
<comment type="caution">
    <text evidence="15">The sequence shown here is derived from an EMBL/GenBank/DDBJ whole genome shotgun (WGS) entry which is preliminary data.</text>
</comment>
<feature type="compositionally biased region" description="Basic and acidic residues" evidence="12">
    <location>
        <begin position="647"/>
        <end position="662"/>
    </location>
</feature>
<evidence type="ECO:0000256" key="7">
    <source>
        <dbReference type="ARBA" id="ARBA00023136"/>
    </source>
</evidence>
<evidence type="ECO:0000256" key="6">
    <source>
        <dbReference type="ARBA" id="ARBA00022989"/>
    </source>
</evidence>
<comment type="subcellular location">
    <subcellularLocation>
        <location evidence="1">Cell membrane</location>
        <topology evidence="1">Multi-pass membrane protein</topology>
    </subcellularLocation>
</comment>
<dbReference type="PANTHER" id="PTHR47371:SF3">
    <property type="entry name" value="PHOSPHOGLYCEROL TRANSFERASE I"/>
    <property type="match status" value="1"/>
</dbReference>
<dbReference type="InterPro" id="IPR012160">
    <property type="entry name" value="LtaS-like"/>
</dbReference>
<dbReference type="GO" id="GO:0005886">
    <property type="term" value="C:plasma membrane"/>
    <property type="evidence" value="ECO:0007669"/>
    <property type="project" value="UniProtKB-SubCell"/>
</dbReference>
<evidence type="ECO:0000256" key="4">
    <source>
        <dbReference type="ARBA" id="ARBA00022475"/>
    </source>
</evidence>
<keyword evidence="4 8" id="KW-1003">Cell membrane</keyword>
<feature type="domain" description="Sulfatase N-terminal" evidence="14">
    <location>
        <begin position="254"/>
        <end position="543"/>
    </location>
</feature>
<feature type="transmembrane region" description="Helical" evidence="13">
    <location>
        <begin position="12"/>
        <end position="29"/>
    </location>
</feature>
<keyword evidence="5 13" id="KW-0812">Transmembrane</keyword>
<reference evidence="15 16" key="1">
    <citation type="journal article" date="2010" name="Int. J. Syst. Evol. Microbiol.">
        <title>Bacillus horneckiae sp. nov., isolated from a spacecraft-assembly clean room.</title>
        <authorList>
            <person name="Vaishampayan P."/>
            <person name="Probst A."/>
            <person name="Krishnamurthi S."/>
            <person name="Ghosh S."/>
            <person name="Osman S."/>
            <person name="McDowall A."/>
            <person name="Ruckmani A."/>
            <person name="Mayilraj S."/>
            <person name="Venkateswaran K."/>
        </authorList>
    </citation>
    <scope>NUCLEOTIDE SEQUENCE [LARGE SCALE GENOMIC DNA]</scope>
    <source>
        <strain evidence="16">1PO1SC</strain>
    </source>
</reference>
<feature type="binding site" evidence="10">
    <location>
        <position position="420"/>
    </location>
    <ligand>
        <name>substrate</name>
    </ligand>
</feature>
<dbReference type="CDD" id="cd16015">
    <property type="entry name" value="LTA_synthase"/>
    <property type="match status" value="1"/>
</dbReference>
<feature type="binding site" evidence="11">
    <location>
        <position position="305"/>
    </location>
    <ligand>
        <name>Mn(2+)</name>
        <dbReference type="ChEBI" id="CHEBI:29035"/>
    </ligand>
</feature>
<dbReference type="InterPro" id="IPR050448">
    <property type="entry name" value="OpgB/LTA_synthase_biosynth"/>
</dbReference>
<evidence type="ECO:0000256" key="3">
    <source>
        <dbReference type="ARBA" id="ARBA00009983"/>
    </source>
</evidence>
<evidence type="ECO:0000313" key="15">
    <source>
        <dbReference type="EMBL" id="PKG27469.1"/>
    </source>
</evidence>
<feature type="transmembrane region" description="Helical" evidence="13">
    <location>
        <begin position="77"/>
        <end position="97"/>
    </location>
</feature>
<evidence type="ECO:0000256" key="10">
    <source>
        <dbReference type="PIRSR" id="PIRSR005091-2"/>
    </source>
</evidence>
<name>A0A2N0ZD94_9BACI</name>
<dbReference type="GO" id="GO:0046872">
    <property type="term" value="F:metal ion binding"/>
    <property type="evidence" value="ECO:0007669"/>
    <property type="project" value="UniProtKB-KW"/>
</dbReference>
<feature type="binding site" evidence="11">
    <location>
        <position position="261"/>
    </location>
    <ligand>
        <name>Mn(2+)</name>
        <dbReference type="ChEBI" id="CHEBI:29035"/>
    </ligand>
</feature>
<evidence type="ECO:0000313" key="16">
    <source>
        <dbReference type="Proteomes" id="UP000233343"/>
    </source>
</evidence>
<evidence type="ECO:0000256" key="12">
    <source>
        <dbReference type="SAM" id="MobiDB-lite"/>
    </source>
</evidence>
<keyword evidence="10" id="KW-0479">Metal-binding</keyword>
<comment type="pathway">
    <text evidence="2">Cell wall biogenesis; lipoteichoic acid biosynthesis.</text>
</comment>
<keyword evidence="6 13" id="KW-1133">Transmembrane helix</keyword>
<evidence type="ECO:0000256" key="9">
    <source>
        <dbReference type="PIRSR" id="PIRSR005091-1"/>
    </source>
</evidence>
<protein>
    <submittedName>
        <fullName evidence="15">LTA synthase family protein</fullName>
    </submittedName>
</protein>
<feature type="transmembrane region" description="Helical" evidence="13">
    <location>
        <begin position="49"/>
        <end position="70"/>
    </location>
</feature>
<feature type="region of interest" description="Disordered" evidence="12">
    <location>
        <begin position="637"/>
        <end position="662"/>
    </location>
</feature>
<evidence type="ECO:0000256" key="1">
    <source>
        <dbReference type="ARBA" id="ARBA00004651"/>
    </source>
</evidence>
<keyword evidence="7 8" id="KW-0472">Membrane</keyword>
<dbReference type="PIRSF" id="PIRSF005091">
    <property type="entry name" value="Mmb_sulf_HI1246"/>
    <property type="match status" value="1"/>
</dbReference>
<organism evidence="15 16">
    <name type="scientific">Cytobacillus horneckiae</name>
    <dbReference type="NCBI Taxonomy" id="549687"/>
    <lineage>
        <taxon>Bacteria</taxon>
        <taxon>Bacillati</taxon>
        <taxon>Bacillota</taxon>
        <taxon>Bacilli</taxon>
        <taxon>Bacillales</taxon>
        <taxon>Bacillaceae</taxon>
        <taxon>Cytobacillus</taxon>
    </lineage>
</organism>
<feature type="active site" evidence="9">
    <location>
        <position position="305"/>
    </location>
</feature>
<feature type="transmembrane region" description="Helical" evidence="13">
    <location>
        <begin position="131"/>
        <end position="149"/>
    </location>
</feature>
<dbReference type="InterPro" id="IPR017850">
    <property type="entry name" value="Alkaline_phosphatase_core_sf"/>
</dbReference>
<keyword evidence="10" id="KW-0464">Manganese</keyword>
<evidence type="ECO:0000256" key="5">
    <source>
        <dbReference type="ARBA" id="ARBA00022692"/>
    </source>
</evidence>
<dbReference type="RefSeq" id="WP_066197527.1">
    <property type="nucleotide sequence ID" value="NZ_JARMMB010000018.1"/>
</dbReference>
<dbReference type="InterPro" id="IPR000917">
    <property type="entry name" value="Sulfatase_N"/>
</dbReference>
<evidence type="ECO:0000256" key="2">
    <source>
        <dbReference type="ARBA" id="ARBA00004936"/>
    </source>
</evidence>
<proteinExistence type="inferred from homology"/>
<evidence type="ECO:0000256" key="8">
    <source>
        <dbReference type="PIRNR" id="PIRNR005091"/>
    </source>
</evidence>
<evidence type="ECO:0000256" key="11">
    <source>
        <dbReference type="PIRSR" id="PIRSR005091-3"/>
    </source>
</evidence>
<sequence>MNNFIKKGQNILLDKYIGFFFVAVFFLWMKTYITQLTQFNLGIESPIQQFLLFLNPLGSALIFLGFAFFFKGRKKYISLMVIYFLMSFLLYANVVYYRSFTDFITLPTLTMTQNFADVSKSVTSLLRPYDLLFFIDFIILIGLLAFKFVKIEMKDFGRRKIVAVFSLGLAISCANLGLAEADRPQLLTRGFDRNYIVKYLGMYNYTMYDAVQSTKASAQRVMADSNDTTEVINFTQSNYAEPNPETFGIGKDMNVIYLHLESIQTFLMNYELHGEEVTPFLNSLIEEENTTYFDNFFHQTAQGKTADAEFMLENSLYGLPQGSAFTMKGMNTYQAAPAILENHGYTSAVFHGNSGTFWNRNEIYKAFGYDRFYDSNYYNMDPSNLTDYGLMDKPFFEQSQAYLDELPQPFYSKFITVTHHYPYPISEEDASIEPHTTGDKSVDTYFQTARYADEALEEFFNYLKESGLYDNSIIVMYGDHYGISSNHNRAMSEVLDKEITEFEDTGLQRVPLFIRVPGMEGGINHEYTGQIDLKPTLLHLLGIDAKDYIHFGTDIFSEQHDDLIPFRNGDFVSSTITSISGKYYDSKTGELIEDEERIAEGEKLNEIVEQKLAYSDKVVNGDLLRFYTPENFTPADRSDYDYSQFENHNEQDISKDITNEKK</sequence>
<comment type="similarity">
    <text evidence="3 8">Belongs to the LTA synthase family.</text>
</comment>
<gene>
    <name evidence="15" type="ORF">CWS20_18985</name>
</gene>
<evidence type="ECO:0000259" key="14">
    <source>
        <dbReference type="Pfam" id="PF00884"/>
    </source>
</evidence>
<evidence type="ECO:0000256" key="13">
    <source>
        <dbReference type="SAM" id="Phobius"/>
    </source>
</evidence>
<dbReference type="Gene3D" id="3.30.1120.170">
    <property type="match status" value="1"/>
</dbReference>
<dbReference type="AlphaFoldDB" id="A0A2N0ZD94"/>
<dbReference type="SUPFAM" id="SSF53649">
    <property type="entry name" value="Alkaline phosphatase-like"/>
    <property type="match status" value="1"/>
</dbReference>
<accession>A0A2N0ZD94</accession>
<feature type="transmembrane region" description="Helical" evidence="13">
    <location>
        <begin position="161"/>
        <end position="179"/>
    </location>
</feature>
<dbReference type="PANTHER" id="PTHR47371">
    <property type="entry name" value="LIPOTEICHOIC ACID SYNTHASE"/>
    <property type="match status" value="1"/>
</dbReference>
<dbReference type="Pfam" id="PF00884">
    <property type="entry name" value="Sulfatase"/>
    <property type="match status" value="1"/>
</dbReference>
<dbReference type="Proteomes" id="UP000233343">
    <property type="component" value="Unassembled WGS sequence"/>
</dbReference>
<dbReference type="STRING" id="549687.GCA_001636335_03760"/>
<dbReference type="EMBL" id="PISD01000043">
    <property type="protein sequence ID" value="PKG27469.1"/>
    <property type="molecule type" value="Genomic_DNA"/>
</dbReference>
<dbReference type="Gene3D" id="3.40.720.10">
    <property type="entry name" value="Alkaline Phosphatase, subunit A"/>
    <property type="match status" value="1"/>
</dbReference>
<keyword evidence="16" id="KW-1185">Reference proteome</keyword>
<feature type="binding site" evidence="11">
    <location>
        <position position="479"/>
    </location>
    <ligand>
        <name>Mn(2+)</name>
        <dbReference type="ChEBI" id="CHEBI:29035"/>
    </ligand>
</feature>